<sequence>MTRPRNLAQSLQRFFMNWERRRTAKFVAALPPEIRKDIGWPGRREYLSRDDCGLRG</sequence>
<reference evidence="1 2" key="1">
    <citation type="submission" date="2014-05" db="EMBL/GenBank/DDBJ databases">
        <title>Draft Genome Sequence of Nitratireductor basaltis Strain UMTGB225, A Marine Bacterium Isolated from Green Barrel Tunicate.</title>
        <authorList>
            <person name="Gan H.Y."/>
        </authorList>
    </citation>
    <scope>NUCLEOTIDE SEQUENCE [LARGE SCALE GENOMIC DNA]</scope>
    <source>
        <strain evidence="1 2">UMTGB225</strain>
    </source>
</reference>
<protein>
    <recommendedName>
        <fullName evidence="3">DUF1127 domain-containing protein</fullName>
    </recommendedName>
</protein>
<dbReference type="AlphaFoldDB" id="A0A084U9Z7"/>
<evidence type="ECO:0000313" key="1">
    <source>
        <dbReference type="EMBL" id="KFB09783.1"/>
    </source>
</evidence>
<dbReference type="EMBL" id="JMQM01000001">
    <property type="protein sequence ID" value="KFB09783.1"/>
    <property type="molecule type" value="Genomic_DNA"/>
</dbReference>
<gene>
    <name evidence="1" type="ORF">EL18_00802</name>
</gene>
<dbReference type="RefSeq" id="WP_161781969.1">
    <property type="nucleotide sequence ID" value="NZ_JMQM01000001.1"/>
</dbReference>
<keyword evidence="2" id="KW-1185">Reference proteome</keyword>
<dbReference type="OrthoDB" id="8116829at2"/>
<dbReference type="Proteomes" id="UP000053675">
    <property type="component" value="Unassembled WGS sequence"/>
</dbReference>
<dbReference type="STRING" id="472175.EL18_00802"/>
<proteinExistence type="predicted"/>
<comment type="caution">
    <text evidence="1">The sequence shown here is derived from an EMBL/GenBank/DDBJ whole genome shotgun (WGS) entry which is preliminary data.</text>
</comment>
<evidence type="ECO:0000313" key="2">
    <source>
        <dbReference type="Proteomes" id="UP000053675"/>
    </source>
</evidence>
<name>A0A084U9Z7_9HYPH</name>
<accession>A0A084U9Z7</accession>
<organism evidence="1 2">
    <name type="scientific">Nitratireductor basaltis</name>
    <dbReference type="NCBI Taxonomy" id="472175"/>
    <lineage>
        <taxon>Bacteria</taxon>
        <taxon>Pseudomonadati</taxon>
        <taxon>Pseudomonadota</taxon>
        <taxon>Alphaproteobacteria</taxon>
        <taxon>Hyphomicrobiales</taxon>
        <taxon>Phyllobacteriaceae</taxon>
        <taxon>Nitratireductor</taxon>
    </lineage>
</organism>
<dbReference type="PATRIC" id="fig|472175.3.peg.814"/>
<evidence type="ECO:0008006" key="3">
    <source>
        <dbReference type="Google" id="ProtNLM"/>
    </source>
</evidence>